<protein>
    <recommendedName>
        <fullName evidence="3">Scaffolding anchor of CK1 domain-containing protein</fullName>
    </recommendedName>
</protein>
<feature type="compositionally biased region" description="Basic and acidic residues" evidence="2">
    <location>
        <begin position="981"/>
        <end position="994"/>
    </location>
</feature>
<organism evidence="4 5">
    <name type="scientific">Mola mola</name>
    <name type="common">Ocean sunfish</name>
    <name type="synonym">Tetraodon mola</name>
    <dbReference type="NCBI Taxonomy" id="94237"/>
    <lineage>
        <taxon>Eukaryota</taxon>
        <taxon>Metazoa</taxon>
        <taxon>Chordata</taxon>
        <taxon>Craniata</taxon>
        <taxon>Vertebrata</taxon>
        <taxon>Euteleostomi</taxon>
        <taxon>Actinopterygii</taxon>
        <taxon>Neopterygii</taxon>
        <taxon>Teleostei</taxon>
        <taxon>Neoteleostei</taxon>
        <taxon>Acanthomorphata</taxon>
        <taxon>Eupercaria</taxon>
        <taxon>Tetraodontiformes</taxon>
        <taxon>Molidae</taxon>
        <taxon>Mola</taxon>
    </lineage>
</organism>
<dbReference type="Gene3D" id="3.30.870.10">
    <property type="entry name" value="Endonuclease Chain A"/>
    <property type="match status" value="1"/>
</dbReference>
<feature type="compositionally biased region" description="Basic and acidic residues" evidence="2">
    <location>
        <begin position="708"/>
        <end position="733"/>
    </location>
</feature>
<reference evidence="4" key="1">
    <citation type="submission" date="2025-08" db="UniProtKB">
        <authorList>
            <consortium name="Ensembl"/>
        </authorList>
    </citation>
    <scope>IDENTIFICATION</scope>
</reference>
<feature type="compositionally biased region" description="Polar residues" evidence="2">
    <location>
        <begin position="897"/>
        <end position="915"/>
    </location>
</feature>
<dbReference type="InterPro" id="IPR012461">
    <property type="entry name" value="SACK1"/>
</dbReference>
<dbReference type="Pfam" id="PF07894">
    <property type="entry name" value="SACK1"/>
    <property type="match status" value="1"/>
</dbReference>
<feature type="compositionally biased region" description="Low complexity" evidence="2">
    <location>
        <begin position="920"/>
        <end position="931"/>
    </location>
</feature>
<dbReference type="InterPro" id="IPR050944">
    <property type="entry name" value="FAM83"/>
</dbReference>
<dbReference type="Ensembl" id="ENSMMOT00000011216.1">
    <property type="protein sequence ID" value="ENSMMOP00000011026.1"/>
    <property type="gene ID" value="ENSMMOG00000008508.1"/>
</dbReference>
<feature type="compositionally biased region" description="Low complexity" evidence="2">
    <location>
        <begin position="787"/>
        <end position="800"/>
    </location>
</feature>
<dbReference type="GO" id="GO:0030335">
    <property type="term" value="P:positive regulation of cell migration"/>
    <property type="evidence" value="ECO:0007669"/>
    <property type="project" value="TreeGrafter"/>
</dbReference>
<dbReference type="OMA" id="CDERMDD"/>
<feature type="region of interest" description="Disordered" evidence="2">
    <location>
        <begin position="449"/>
        <end position="541"/>
    </location>
</feature>
<dbReference type="GO" id="GO:0019901">
    <property type="term" value="F:protein kinase binding"/>
    <property type="evidence" value="ECO:0007669"/>
    <property type="project" value="TreeGrafter"/>
</dbReference>
<feature type="domain" description="Scaffolding anchor of CK1" evidence="3">
    <location>
        <begin position="13"/>
        <end position="280"/>
    </location>
</feature>
<proteinExistence type="inferred from homology"/>
<feature type="compositionally biased region" description="Polar residues" evidence="2">
    <location>
        <begin position="643"/>
        <end position="657"/>
    </location>
</feature>
<comment type="similarity">
    <text evidence="1">Belongs to the FAM83 family.</text>
</comment>
<dbReference type="AlphaFoldDB" id="A0A3Q3W444"/>
<feature type="compositionally biased region" description="Polar residues" evidence="2">
    <location>
        <begin position="756"/>
        <end position="770"/>
    </location>
</feature>
<dbReference type="Proteomes" id="UP000261620">
    <property type="component" value="Unplaced"/>
</dbReference>
<feature type="compositionally biased region" description="Polar residues" evidence="2">
    <location>
        <begin position="585"/>
        <end position="595"/>
    </location>
</feature>
<feature type="compositionally biased region" description="Basic and acidic residues" evidence="2">
    <location>
        <begin position="658"/>
        <end position="669"/>
    </location>
</feature>
<dbReference type="GO" id="GO:0045104">
    <property type="term" value="P:intermediate filament cytoskeleton organization"/>
    <property type="evidence" value="ECO:0007669"/>
    <property type="project" value="TreeGrafter"/>
</dbReference>
<dbReference type="GO" id="GO:1990254">
    <property type="term" value="F:keratin filament binding"/>
    <property type="evidence" value="ECO:0007669"/>
    <property type="project" value="TreeGrafter"/>
</dbReference>
<evidence type="ECO:0000313" key="4">
    <source>
        <dbReference type="Ensembl" id="ENSMMOP00000011026.1"/>
    </source>
</evidence>
<evidence type="ECO:0000256" key="2">
    <source>
        <dbReference type="SAM" id="MobiDB-lite"/>
    </source>
</evidence>
<name>A0A3Q3W444_MOLML</name>
<feature type="compositionally biased region" description="Basic and acidic residues" evidence="2">
    <location>
        <begin position="531"/>
        <end position="541"/>
    </location>
</feature>
<reference evidence="4" key="2">
    <citation type="submission" date="2025-09" db="UniProtKB">
        <authorList>
            <consortium name="Ensembl"/>
        </authorList>
    </citation>
    <scope>IDENTIFICATION</scope>
</reference>
<keyword evidence="5" id="KW-1185">Reference proteome</keyword>
<accession>A0A3Q3W444</accession>
<dbReference type="PANTHER" id="PTHR16181:SF16">
    <property type="entry name" value="FAMILY WITH SEQUENCE SIMILARITY 83 MEMBER HA"/>
    <property type="match status" value="1"/>
</dbReference>
<feature type="compositionally biased region" description="Polar residues" evidence="2">
    <location>
        <begin position="877"/>
        <end position="889"/>
    </location>
</feature>
<evidence type="ECO:0000259" key="3">
    <source>
        <dbReference type="Pfam" id="PF07894"/>
    </source>
</evidence>
<feature type="compositionally biased region" description="Basic and acidic residues" evidence="2">
    <location>
        <begin position="771"/>
        <end position="784"/>
    </location>
</feature>
<sequence length="1037" mass="117358">MARRSQCSSAGDNPLDPNYLPPHYREEYRLAIDALIEEDLDGYNHFLEKANVVDFLSLPEIQYIRESVQLPQQSIPEQRFLEPGGDGSSDTYWPIHSDLDAPGLDLGWPQLHHFIGPTEVTTLVNPPEPDMPSIKEQARRLIKNAQQVIAIVMDMFTDVDILHDILNAAMRNVAVYILLDEQNVHHFINMLSNCRVNLQSMQFIRVRTVSGITYHCRSGKSFKGQVMDLSVCINVMTCIYQEVFMWSFEKIHRCMAHLFLGQLVATFDEEFRILYAHSQPLIIENTFTPMEDISFLQKRQYPSERVPLYRDPRKFLNSETALPEDLARPSYDERMDMDWRTMLPKRKDSLHSPADIYSRYTSQHSRMDPSFEQGPSRIPVMENPAFKRHSYAEGVHGRYQFLSQQGMPDAENHGRQFNRQQQLYPGPAKETDYGAYEKFWNQDYHVSDQYSEPGVPQEMEPQDNFDPVLNYLSSTRNIDFDQGSDKLTPAADLPSSSSYPRRMHSGQPYACQKSPTPPNPTEQKQFFMEPNPDRKDPMVKRGLRDWRISSYLSAYDEKGDESLPFAPTDKLPDEPASVVEDTKTTRTPSESSLTTEGEKTVEAEQKEPKTSVFHREDPFRRKYNAAVPRSSRLRSSLIFSSLDQQHTSQDAKTTLGQHNEESDKNEAEQTKQPFLSQVLGKRRSQREPFEWSRYIKSTTFDNSATDSSKADDGTSKADDKDSSKDENSKDLSRIHGVQESLKPTDVASCTADVGKTVSTDPCKSVSQSFEASDKTNKEFSRVKIDPSTTKTSTESKTTTSADSEIMELKSSQPAATLLLSAEPEEPQSKPLEKPKLSNPTVEKSGKSCPPIQKSTTPPDVPASSEGTDECEDPGLAPTQNEPSSLTPSSVEILPSSGLASLDSNTQSPESITSSEVVPLSPQSKQSKSSQPRYHSSTANVLSSSNLRDDTKLLLEQISANSQSRNEMSKESPVTDDEKEGEADKNAKREKDRQIRSFIKGQPKSNQDREKLLERIQSMRKERKVYSRFEGFSIVEKA</sequence>
<feature type="region of interest" description="Disordered" evidence="2">
    <location>
        <begin position="558"/>
        <end position="1008"/>
    </location>
</feature>
<dbReference type="GO" id="GO:0045095">
    <property type="term" value="C:keratin filament"/>
    <property type="evidence" value="ECO:0007669"/>
    <property type="project" value="TreeGrafter"/>
</dbReference>
<feature type="compositionally biased region" description="Polar residues" evidence="2">
    <location>
        <begin position="932"/>
        <end position="945"/>
    </location>
</feature>
<evidence type="ECO:0000256" key="1">
    <source>
        <dbReference type="ARBA" id="ARBA00006937"/>
    </source>
</evidence>
<feature type="compositionally biased region" description="Basic and acidic residues" evidence="2">
    <location>
        <begin position="596"/>
        <end position="620"/>
    </location>
</feature>
<dbReference type="GO" id="GO:0007165">
    <property type="term" value="P:signal transduction"/>
    <property type="evidence" value="ECO:0007669"/>
    <property type="project" value="TreeGrafter"/>
</dbReference>
<dbReference type="GO" id="GO:0044380">
    <property type="term" value="P:protein localization to cytoskeleton"/>
    <property type="evidence" value="ECO:0007669"/>
    <property type="project" value="TreeGrafter"/>
</dbReference>
<feature type="compositionally biased region" description="Low complexity" evidence="2">
    <location>
        <begin position="629"/>
        <end position="642"/>
    </location>
</feature>
<dbReference type="SUPFAM" id="SSF56024">
    <property type="entry name" value="Phospholipase D/nuclease"/>
    <property type="match status" value="1"/>
</dbReference>
<dbReference type="PANTHER" id="PTHR16181">
    <property type="entry name" value="PROTEIN FAM83A-RELATED"/>
    <property type="match status" value="1"/>
</dbReference>
<evidence type="ECO:0000313" key="5">
    <source>
        <dbReference type="Proteomes" id="UP000261620"/>
    </source>
</evidence>
<feature type="compositionally biased region" description="Basic and acidic residues" evidence="2">
    <location>
        <begin position="826"/>
        <end position="835"/>
    </location>
</feature>